<gene>
    <name evidence="1" type="ORF">CLV94_0703</name>
</gene>
<dbReference type="Gene3D" id="3.10.50.40">
    <property type="match status" value="1"/>
</dbReference>
<dbReference type="InterPro" id="IPR046357">
    <property type="entry name" value="PPIase_dom_sf"/>
</dbReference>
<dbReference type="EMBL" id="RBLC01000001">
    <property type="protein sequence ID" value="RKS25665.1"/>
    <property type="molecule type" value="Genomic_DNA"/>
</dbReference>
<dbReference type="RefSeq" id="WP_121375048.1">
    <property type="nucleotide sequence ID" value="NZ_RBLC01000001.1"/>
</dbReference>
<evidence type="ECO:0000313" key="2">
    <source>
        <dbReference type="Proteomes" id="UP000277579"/>
    </source>
</evidence>
<dbReference type="PROSITE" id="PS51257">
    <property type="entry name" value="PROKAR_LIPOPROTEIN"/>
    <property type="match status" value="1"/>
</dbReference>
<sequence length="282" mass="33370">MIRYAVIVLLLLFVSCSYFKPEAKPQAIARVNDSYLFKDEIKDLVPPGTSKEDSIVIVRSFIDRWASQKLMMNAAEINLSSEKQAEYNELIRQYKIDLYTKGYLEEIVKTTVDTIISEAELKEYYKENKENFKTDGTLVKLRYIHLPKDHPKFQTIKSKFFDYRKSDKKFWDTYGMQFKSFVLNDSVWVEMNQVYRKLPFITPDNRAQYISSGKSIEKQDSLDVYLVKVTNVLDKNQVSPYEYIKPTLEQVILNKRKLELIKKFEKDITDDAIKNEKYEIYN</sequence>
<dbReference type="AlphaFoldDB" id="A0A495MJW9"/>
<evidence type="ECO:0000313" key="1">
    <source>
        <dbReference type="EMBL" id="RKS25665.1"/>
    </source>
</evidence>
<name>A0A495MJW9_9FLAO</name>
<dbReference type="GO" id="GO:0003755">
    <property type="term" value="F:peptidyl-prolyl cis-trans isomerase activity"/>
    <property type="evidence" value="ECO:0007669"/>
    <property type="project" value="InterPro"/>
</dbReference>
<keyword evidence="2" id="KW-1185">Reference proteome</keyword>
<comment type="caution">
    <text evidence="1">The sequence shown here is derived from an EMBL/GenBank/DDBJ whole genome shotgun (WGS) entry which is preliminary data.</text>
</comment>
<reference evidence="1 2" key="1">
    <citation type="submission" date="2018-10" db="EMBL/GenBank/DDBJ databases">
        <title>Genomic Encyclopedia of Archaeal and Bacterial Type Strains, Phase II (KMG-II): from individual species to whole genera.</title>
        <authorList>
            <person name="Goeker M."/>
        </authorList>
    </citation>
    <scope>NUCLEOTIDE SEQUENCE [LARGE SCALE GENOMIC DNA]</scope>
    <source>
        <strain evidence="1 2">DSM 29537</strain>
    </source>
</reference>
<accession>A0A495MJW9</accession>
<dbReference type="Proteomes" id="UP000277579">
    <property type="component" value="Unassembled WGS sequence"/>
</dbReference>
<proteinExistence type="predicted"/>
<dbReference type="SUPFAM" id="SSF109998">
    <property type="entry name" value="Triger factor/SurA peptide-binding domain-like"/>
    <property type="match status" value="1"/>
</dbReference>
<dbReference type="InterPro" id="IPR027304">
    <property type="entry name" value="Trigger_fact/SurA_dom_sf"/>
</dbReference>
<dbReference type="OrthoDB" id="9785180at2"/>
<protein>
    <submittedName>
        <fullName evidence="1">Uncharacterized protein</fullName>
    </submittedName>
</protein>
<dbReference type="Gene3D" id="1.10.4030.10">
    <property type="entry name" value="Porin chaperone SurA, peptide-binding domain"/>
    <property type="match status" value="1"/>
</dbReference>
<organism evidence="1 2">
    <name type="scientific">Flavobacterium endophyticum</name>
    <dbReference type="NCBI Taxonomy" id="1540163"/>
    <lineage>
        <taxon>Bacteria</taxon>
        <taxon>Pseudomonadati</taxon>
        <taxon>Bacteroidota</taxon>
        <taxon>Flavobacteriia</taxon>
        <taxon>Flavobacteriales</taxon>
        <taxon>Flavobacteriaceae</taxon>
        <taxon>Flavobacterium</taxon>
    </lineage>
</organism>